<reference evidence="3 4" key="1">
    <citation type="submission" date="2019-07" db="EMBL/GenBank/DDBJ databases">
        <title>New species of Amycolatopsis and Streptomyces.</title>
        <authorList>
            <person name="Duangmal K."/>
            <person name="Teo W.F.A."/>
            <person name="Lipun K."/>
        </authorList>
    </citation>
    <scope>NUCLEOTIDE SEQUENCE [LARGE SCALE GENOMIC DNA]</scope>
    <source>
        <strain evidence="3 4">NBRC 109810</strain>
    </source>
</reference>
<dbReference type="AlphaFoldDB" id="A0A5N8V6K7"/>
<evidence type="ECO:0000313" key="3">
    <source>
        <dbReference type="EMBL" id="MPY30262.1"/>
    </source>
</evidence>
<sequence length="200" mass="20527">MITQGMTRARLGMLTLAVTVLSAAGCGTQRVGDAADANPSTRPTPTVISTPSTPADFLCPGESPSPRPTEPALASTPPSTDLPVDHYAENHGFRVPIALHGQNRCNGLAAVAHVKEALEPLRERGDFAPGSVRTALTGLGYPAGKMQVYQGGASTGVGFLIDIGVSPWCVEGTMTNDSIEADAFGGYPDGSNCEPPSGGH</sequence>
<keyword evidence="2" id="KW-0732">Signal</keyword>
<evidence type="ECO:0000256" key="1">
    <source>
        <dbReference type="SAM" id="MobiDB-lite"/>
    </source>
</evidence>
<keyword evidence="4" id="KW-1185">Reference proteome</keyword>
<feature type="chain" id="PRO_5038470472" description="Lipoprotein" evidence="2">
    <location>
        <begin position="24"/>
        <end position="200"/>
    </location>
</feature>
<accession>A0A5N8V6K7</accession>
<gene>
    <name evidence="3" type="ORF">FNH09_02775</name>
</gene>
<dbReference type="RefSeq" id="WP_152884729.1">
    <property type="nucleotide sequence ID" value="NZ_VJZD01000006.1"/>
</dbReference>
<feature type="signal peptide" evidence="2">
    <location>
        <begin position="1"/>
        <end position="23"/>
    </location>
</feature>
<dbReference type="Proteomes" id="UP000325849">
    <property type="component" value="Unassembled WGS sequence"/>
</dbReference>
<evidence type="ECO:0000256" key="2">
    <source>
        <dbReference type="SAM" id="SignalP"/>
    </source>
</evidence>
<name>A0A5N8V6K7_9ACTN</name>
<evidence type="ECO:0008006" key="5">
    <source>
        <dbReference type="Google" id="ProtNLM"/>
    </source>
</evidence>
<dbReference type="EMBL" id="VJZD01000006">
    <property type="protein sequence ID" value="MPY30262.1"/>
    <property type="molecule type" value="Genomic_DNA"/>
</dbReference>
<proteinExistence type="predicted"/>
<dbReference type="OrthoDB" id="4159552at2"/>
<protein>
    <recommendedName>
        <fullName evidence="5">Lipoprotein</fullName>
    </recommendedName>
</protein>
<evidence type="ECO:0000313" key="4">
    <source>
        <dbReference type="Proteomes" id="UP000325849"/>
    </source>
</evidence>
<feature type="compositionally biased region" description="Low complexity" evidence="1">
    <location>
        <begin position="39"/>
        <end position="54"/>
    </location>
</feature>
<comment type="caution">
    <text evidence="3">The sequence shown here is derived from an EMBL/GenBank/DDBJ whole genome shotgun (WGS) entry which is preliminary data.</text>
</comment>
<feature type="region of interest" description="Disordered" evidence="1">
    <location>
        <begin position="30"/>
        <end position="81"/>
    </location>
</feature>
<organism evidence="3 4">
    <name type="scientific">Streptomyces adustus</name>
    <dbReference type="NCBI Taxonomy" id="1609272"/>
    <lineage>
        <taxon>Bacteria</taxon>
        <taxon>Bacillati</taxon>
        <taxon>Actinomycetota</taxon>
        <taxon>Actinomycetes</taxon>
        <taxon>Kitasatosporales</taxon>
        <taxon>Streptomycetaceae</taxon>
        <taxon>Streptomyces</taxon>
    </lineage>
</organism>